<evidence type="ECO:0000313" key="1">
    <source>
        <dbReference type="EnsemblPlants" id="EMT30075"/>
    </source>
</evidence>
<reference evidence="1" key="1">
    <citation type="submission" date="2015-06" db="UniProtKB">
        <authorList>
            <consortium name="EnsemblPlants"/>
        </authorList>
    </citation>
    <scope>IDENTIFICATION</scope>
</reference>
<name>M8BYJ8_AEGTA</name>
<accession>M8BYJ8</accession>
<dbReference type="EnsemblPlants" id="EMT30075">
    <property type="protein sequence ID" value="EMT30075"/>
    <property type="gene ID" value="F775_24414"/>
</dbReference>
<organism evidence="1">
    <name type="scientific">Aegilops tauschii</name>
    <name type="common">Tausch's goatgrass</name>
    <name type="synonym">Aegilops squarrosa</name>
    <dbReference type="NCBI Taxonomy" id="37682"/>
    <lineage>
        <taxon>Eukaryota</taxon>
        <taxon>Viridiplantae</taxon>
        <taxon>Streptophyta</taxon>
        <taxon>Embryophyta</taxon>
        <taxon>Tracheophyta</taxon>
        <taxon>Spermatophyta</taxon>
        <taxon>Magnoliopsida</taxon>
        <taxon>Liliopsida</taxon>
        <taxon>Poales</taxon>
        <taxon>Poaceae</taxon>
        <taxon>BOP clade</taxon>
        <taxon>Pooideae</taxon>
        <taxon>Triticodae</taxon>
        <taxon>Triticeae</taxon>
        <taxon>Triticinae</taxon>
        <taxon>Aegilops</taxon>
    </lineage>
</organism>
<proteinExistence type="predicted"/>
<protein>
    <submittedName>
        <fullName evidence="1">Uncharacterized protein</fullName>
    </submittedName>
</protein>
<sequence>MARGPCLLLAPWGTLRGSPPTPTTSLYIGHNRIHREEVLEIEDIQIEVGGGSTWTGEDANGDMRRFMVVPGSSLRQFLEDQVNCVYQADCEENVREDGSSVVKDCSIRLKRNVFKVNSSQV</sequence>
<dbReference type="AlphaFoldDB" id="M8BYJ8"/>